<dbReference type="InterPro" id="IPR001509">
    <property type="entry name" value="Epimerase_deHydtase"/>
</dbReference>
<dbReference type="Gene3D" id="3.40.50.720">
    <property type="entry name" value="NAD(P)-binding Rossmann-like Domain"/>
    <property type="match status" value="1"/>
</dbReference>
<evidence type="ECO:0000256" key="1">
    <source>
        <dbReference type="ARBA" id="ARBA00007637"/>
    </source>
</evidence>
<sequence length="330" mass="35353">MGRAWLITGGAGFIGTSLIEALLAAGDEPRIRVLDNLSVGTREDLREVCDFRETSLDDLAPPTCGVELVVGDITDSAACLAACSDIDVVVHLAANTGVGPSVEDPVADMKSNVIGTFNMLEGARGQGVASFVFASSGAPIGEVEPPIDENKPARPVSPYGASKLAGEGYCSAYFKSFGVKTVALRFGNIYGTRSAKKESVVAKFIKRALGGETLEIYGDGTQTRDFIYIDDLTDAIRLGAATDRGGEVFQIATHKETTVSEIATLISALIKQETGRQVQVVHKGARIGDVMRNYSDISKARRVLGFEPKWTIEEGLKKTLRWYLNEKQSV</sequence>
<dbReference type="InterPro" id="IPR036291">
    <property type="entry name" value="NAD(P)-bd_dom_sf"/>
</dbReference>
<dbReference type="Gene3D" id="3.90.25.10">
    <property type="entry name" value="UDP-galactose 4-epimerase, domain 1"/>
    <property type="match status" value="1"/>
</dbReference>
<dbReference type="AlphaFoldDB" id="A0A3B0QNQ1"/>
<proteinExistence type="inferred from homology"/>
<keyword evidence="3" id="KW-0413">Isomerase</keyword>
<protein>
    <submittedName>
        <fullName evidence="3">UDP-glucose 4-epimerase</fullName>
        <ecNumber evidence="3">5.1.3.2</ecNumber>
    </submittedName>
</protein>
<reference evidence="3" key="1">
    <citation type="submission" date="2018-06" db="EMBL/GenBank/DDBJ databases">
        <authorList>
            <person name="Zhirakovskaya E."/>
        </authorList>
    </citation>
    <scope>NUCLEOTIDE SEQUENCE</scope>
</reference>
<dbReference type="PANTHER" id="PTHR43000">
    <property type="entry name" value="DTDP-D-GLUCOSE 4,6-DEHYDRATASE-RELATED"/>
    <property type="match status" value="1"/>
</dbReference>
<accession>A0A3B0QNQ1</accession>
<dbReference type="EC" id="5.1.3.2" evidence="3"/>
<feature type="domain" description="NAD-dependent epimerase/dehydratase" evidence="2">
    <location>
        <begin position="5"/>
        <end position="252"/>
    </location>
</feature>
<evidence type="ECO:0000313" key="3">
    <source>
        <dbReference type="EMBL" id="VAV82231.1"/>
    </source>
</evidence>
<comment type="similarity">
    <text evidence="1">Belongs to the NAD(P)-dependent epimerase/dehydratase family.</text>
</comment>
<dbReference type="PRINTS" id="PR01713">
    <property type="entry name" value="NUCEPIMERASE"/>
</dbReference>
<dbReference type="Pfam" id="PF01370">
    <property type="entry name" value="Epimerase"/>
    <property type="match status" value="1"/>
</dbReference>
<dbReference type="GO" id="GO:0003978">
    <property type="term" value="F:UDP-glucose 4-epimerase activity"/>
    <property type="evidence" value="ECO:0007669"/>
    <property type="project" value="UniProtKB-EC"/>
</dbReference>
<evidence type="ECO:0000259" key="2">
    <source>
        <dbReference type="Pfam" id="PF01370"/>
    </source>
</evidence>
<dbReference type="EMBL" id="UOEA01000006">
    <property type="protein sequence ID" value="VAV82231.1"/>
    <property type="molecule type" value="Genomic_DNA"/>
</dbReference>
<organism evidence="3">
    <name type="scientific">hydrothermal vent metagenome</name>
    <dbReference type="NCBI Taxonomy" id="652676"/>
    <lineage>
        <taxon>unclassified sequences</taxon>
        <taxon>metagenomes</taxon>
        <taxon>ecological metagenomes</taxon>
    </lineage>
</organism>
<gene>
    <name evidence="3" type="ORF">MNBD_DELTA01-1249</name>
</gene>
<name>A0A3B0QNQ1_9ZZZZ</name>
<dbReference type="SUPFAM" id="SSF51735">
    <property type="entry name" value="NAD(P)-binding Rossmann-fold domains"/>
    <property type="match status" value="1"/>
</dbReference>